<accession>A0ABY7FXH4</accession>
<dbReference type="Proteomes" id="UP001164746">
    <property type="component" value="Chromosome 14"/>
</dbReference>
<reference evidence="1" key="1">
    <citation type="submission" date="2022-11" db="EMBL/GenBank/DDBJ databases">
        <title>Centuries of genome instability and evolution in soft-shell clam transmissible cancer (bioRxiv).</title>
        <authorList>
            <person name="Hart S.F.M."/>
            <person name="Yonemitsu M.A."/>
            <person name="Giersch R.M."/>
            <person name="Beal B.F."/>
            <person name="Arriagada G."/>
            <person name="Davis B.W."/>
            <person name="Ostrander E.A."/>
            <person name="Goff S.P."/>
            <person name="Metzger M.J."/>
        </authorList>
    </citation>
    <scope>NUCLEOTIDE SEQUENCE</scope>
    <source>
        <strain evidence="1">MELC-2E11</strain>
        <tissue evidence="1">Siphon/mantle</tissue>
    </source>
</reference>
<organism evidence="1 2">
    <name type="scientific">Mya arenaria</name>
    <name type="common">Soft-shell clam</name>
    <dbReference type="NCBI Taxonomy" id="6604"/>
    <lineage>
        <taxon>Eukaryota</taxon>
        <taxon>Metazoa</taxon>
        <taxon>Spiralia</taxon>
        <taxon>Lophotrochozoa</taxon>
        <taxon>Mollusca</taxon>
        <taxon>Bivalvia</taxon>
        <taxon>Autobranchia</taxon>
        <taxon>Heteroconchia</taxon>
        <taxon>Euheterodonta</taxon>
        <taxon>Imparidentia</taxon>
        <taxon>Neoheterodontei</taxon>
        <taxon>Myida</taxon>
        <taxon>Myoidea</taxon>
        <taxon>Myidae</taxon>
        <taxon>Mya</taxon>
    </lineage>
</organism>
<sequence>MSSPVATSHFTAHVGMSIRSSLLRDRESAYGAVTGKSPECEVQGLARRCPGRTSMLRRSYKTTVPCGVIAYMTECPELRSRSLSNGKSEQVLRDSLLAGHDYGGMWNIRLHAQRSMGSGLEIEHLVPSDWFTCFPVRRNSYRDAV</sequence>
<gene>
    <name evidence="1" type="ORF">MAR_011441</name>
</gene>
<proteinExistence type="predicted"/>
<dbReference type="EMBL" id="CP111025">
    <property type="protein sequence ID" value="WAR25737.1"/>
    <property type="molecule type" value="Genomic_DNA"/>
</dbReference>
<evidence type="ECO:0000313" key="1">
    <source>
        <dbReference type="EMBL" id="WAR25737.1"/>
    </source>
</evidence>
<name>A0ABY7FXH4_MYAAR</name>
<protein>
    <recommendedName>
        <fullName evidence="3">HNH endonuclease</fullName>
    </recommendedName>
</protein>
<evidence type="ECO:0008006" key="3">
    <source>
        <dbReference type="Google" id="ProtNLM"/>
    </source>
</evidence>
<keyword evidence="2" id="KW-1185">Reference proteome</keyword>
<evidence type="ECO:0000313" key="2">
    <source>
        <dbReference type="Proteomes" id="UP001164746"/>
    </source>
</evidence>